<feature type="compositionally biased region" description="Polar residues" evidence="2">
    <location>
        <begin position="691"/>
        <end position="708"/>
    </location>
</feature>
<gene>
    <name evidence="3" type="ORF">AKO1_014040</name>
</gene>
<feature type="compositionally biased region" description="Polar residues" evidence="2">
    <location>
        <begin position="459"/>
        <end position="468"/>
    </location>
</feature>
<evidence type="ECO:0000256" key="1">
    <source>
        <dbReference type="SAM" id="Coils"/>
    </source>
</evidence>
<feature type="coiled-coil region" evidence="1">
    <location>
        <begin position="114"/>
        <end position="186"/>
    </location>
</feature>
<organism evidence="3 4">
    <name type="scientific">Acrasis kona</name>
    <dbReference type="NCBI Taxonomy" id="1008807"/>
    <lineage>
        <taxon>Eukaryota</taxon>
        <taxon>Discoba</taxon>
        <taxon>Heterolobosea</taxon>
        <taxon>Tetramitia</taxon>
        <taxon>Eutetramitia</taxon>
        <taxon>Acrasidae</taxon>
        <taxon>Acrasis</taxon>
    </lineage>
</organism>
<feature type="compositionally biased region" description="Basic and acidic residues" evidence="2">
    <location>
        <begin position="1"/>
        <end position="10"/>
    </location>
</feature>
<feature type="region of interest" description="Disordered" evidence="2">
    <location>
        <begin position="872"/>
        <end position="901"/>
    </location>
</feature>
<dbReference type="Proteomes" id="UP001431209">
    <property type="component" value="Unassembled WGS sequence"/>
</dbReference>
<feature type="compositionally biased region" description="Polar residues" evidence="2">
    <location>
        <begin position="559"/>
        <end position="569"/>
    </location>
</feature>
<evidence type="ECO:0000256" key="2">
    <source>
        <dbReference type="SAM" id="MobiDB-lite"/>
    </source>
</evidence>
<dbReference type="InterPro" id="IPR032675">
    <property type="entry name" value="LRR_dom_sf"/>
</dbReference>
<feature type="compositionally biased region" description="Polar residues" evidence="2">
    <location>
        <begin position="49"/>
        <end position="61"/>
    </location>
</feature>
<feature type="region of interest" description="Disordered" evidence="2">
    <location>
        <begin position="366"/>
        <end position="838"/>
    </location>
</feature>
<evidence type="ECO:0000313" key="4">
    <source>
        <dbReference type="Proteomes" id="UP001431209"/>
    </source>
</evidence>
<sequence>MSDKAGEKKPRGNVLSRYQPNSTTETNKTKIDVKAANLQDKMKVFGDASTRTPRNSTIANNETEDAPSAPVSKVSHQPLVTEVVEKSSQSPTTKTPTAQNATSPIANSSTEDMVTALQRELKQQEGVNEQMLTKIKKLQGDLKKKDVQIKELKQGAPLTPQDDKKVEDLQKKLKQAQVDLEQAQKQGVANSSSNDAEITELLEVVSKLEGQNLANKERISVLEGQVKSRDAQLVDARKKKPSVSADNEAEQLRKQVQDLEDTIKEQQAAIDQLSELNDSLESGKSPKKNEDSYKQKYQLLLEQLKEDQVHTSAIEKQVQSLTDQLNKEKQARKDLEQKCKQLQNDKEDIQVINSPRGRALSAEVLPAKEDQAAGQPEFLTKQLKKTNKPEKQTEVQPTSDVPEFVLRKQMKQAQQESQPAPAVVEESSPALVKATPPKQVTEEVVPEFLTKKLNKRADQQPTAEVSDNQPKEETPAVDTASKKPSSRRNSAQPEDEAPQSNTSSVAEETKAEVELPQEQQKEIVKATPPKQVQPTDEAVPEFLTKKLNKRTDQPEVAPAQSSTIETVEQSAEPAIVKATPPKQVQPTDDSVPEFLTKKLNKRSDQPPQQPQQSNEPSDNEQSQPNIVKATIPKQVQSTSEVPEFLQKQLKKRTDDGGLTPRANSVVPAEQPTNAITTDDSTPEFLKKQLKRGQSTAIRDVNINTSTSEQTDKDVPEFLKKQLKKVVKEDQPHSEPTTHIESSPISNENEEKIQSTEQEEPSPEVKDKKKKKKKKTEDATAATGEEDGTKKKKKKKKKTEEGEEAPAEDGTKKKKKKKKSEEAAAQEEGVVAAKVETTAPVEKDEDGFVIVKEEVIYHKDDKKPNVDVVAPPTVVVPSESTPAPTTPTLQKKNSTVEGGPPKLARRASQIHKLSLASAAQQPKKVEEKPAQKNENKQLFVDELDDIINALEDNDPSLTVVDFSSVQVPLYDIHPDQIQDLAEMWGLNETVTHASFKAKGVNNTVASCIFPQLSGNLTLEEIDVSQNPLIDDSCVKAFESLITRTKTVVKLNLSGCSFGDKAKKALNVAQSKNTKLELTL</sequence>
<feature type="compositionally biased region" description="Basic and acidic residues" evidence="2">
    <location>
        <begin position="709"/>
        <end position="737"/>
    </location>
</feature>
<proteinExistence type="predicted"/>
<feature type="compositionally biased region" description="Low complexity" evidence="2">
    <location>
        <begin position="825"/>
        <end position="835"/>
    </location>
</feature>
<keyword evidence="4" id="KW-1185">Reference proteome</keyword>
<feature type="compositionally biased region" description="Polar residues" evidence="2">
    <location>
        <begin position="670"/>
        <end position="679"/>
    </location>
</feature>
<feature type="region of interest" description="Disordered" evidence="2">
    <location>
        <begin position="44"/>
        <end position="113"/>
    </location>
</feature>
<feature type="compositionally biased region" description="Low complexity" evidence="2">
    <location>
        <begin position="86"/>
        <end position="97"/>
    </location>
</feature>
<accession>A0AAW2Z4I9</accession>
<feature type="compositionally biased region" description="Basic and acidic residues" evidence="2">
    <location>
        <begin position="922"/>
        <end position="934"/>
    </location>
</feature>
<comment type="caution">
    <text evidence="3">The sequence shown here is derived from an EMBL/GenBank/DDBJ whole genome shotgun (WGS) entry which is preliminary data.</text>
</comment>
<feature type="compositionally biased region" description="Polar residues" evidence="2">
    <location>
        <begin position="16"/>
        <end position="26"/>
    </location>
</feature>
<feature type="compositionally biased region" description="Polar residues" evidence="2">
    <location>
        <begin position="613"/>
        <end position="625"/>
    </location>
</feature>
<keyword evidence="1" id="KW-0175">Coiled coil</keyword>
<feature type="compositionally biased region" description="Basic and acidic residues" evidence="2">
    <location>
        <begin position="507"/>
        <end position="524"/>
    </location>
</feature>
<dbReference type="AlphaFoldDB" id="A0AAW2Z4I9"/>
<dbReference type="Gene3D" id="3.80.10.10">
    <property type="entry name" value="Ribonuclease Inhibitor"/>
    <property type="match status" value="1"/>
</dbReference>
<feature type="coiled-coil region" evidence="1">
    <location>
        <begin position="311"/>
        <end position="352"/>
    </location>
</feature>
<feature type="compositionally biased region" description="Low complexity" evidence="2">
    <location>
        <begin position="872"/>
        <end position="887"/>
    </location>
</feature>
<feature type="region of interest" description="Disordered" evidence="2">
    <location>
        <begin position="274"/>
        <end position="294"/>
    </location>
</feature>
<feature type="region of interest" description="Disordered" evidence="2">
    <location>
        <begin position="1"/>
        <end position="31"/>
    </location>
</feature>
<dbReference type="EMBL" id="JAOPGA020000995">
    <property type="protein sequence ID" value="KAL0483839.1"/>
    <property type="molecule type" value="Genomic_DNA"/>
</dbReference>
<reference evidence="3 4" key="1">
    <citation type="submission" date="2024-03" db="EMBL/GenBank/DDBJ databases">
        <title>The Acrasis kona genome and developmental transcriptomes reveal deep origins of eukaryotic multicellular pathways.</title>
        <authorList>
            <person name="Sheikh S."/>
            <person name="Fu C.-J."/>
            <person name="Brown M.W."/>
            <person name="Baldauf S.L."/>
        </authorList>
    </citation>
    <scope>NUCLEOTIDE SEQUENCE [LARGE SCALE GENOMIC DNA]</scope>
    <source>
        <strain evidence="3 4">ATCC MYA-3509</strain>
    </source>
</reference>
<dbReference type="SUPFAM" id="SSF52047">
    <property type="entry name" value="RNI-like"/>
    <property type="match status" value="1"/>
</dbReference>
<protein>
    <submittedName>
        <fullName evidence="3">Uncharacterized protein</fullName>
    </submittedName>
</protein>
<feature type="compositionally biased region" description="Polar residues" evidence="2">
    <location>
        <begin position="487"/>
        <end position="506"/>
    </location>
</feature>
<feature type="compositionally biased region" description="Polar residues" evidence="2">
    <location>
        <begin position="98"/>
        <end position="112"/>
    </location>
</feature>
<evidence type="ECO:0000313" key="3">
    <source>
        <dbReference type="EMBL" id="KAL0483839.1"/>
    </source>
</evidence>
<feature type="region of interest" description="Disordered" evidence="2">
    <location>
        <begin position="914"/>
        <end position="936"/>
    </location>
</feature>
<feature type="region of interest" description="Disordered" evidence="2">
    <location>
        <begin position="229"/>
        <end position="251"/>
    </location>
</feature>
<name>A0AAW2Z4I9_9EUKA</name>